<feature type="compositionally biased region" description="Basic and acidic residues" evidence="1">
    <location>
        <begin position="87"/>
        <end position="102"/>
    </location>
</feature>
<feature type="region of interest" description="Disordered" evidence="1">
    <location>
        <begin position="75"/>
        <end position="102"/>
    </location>
</feature>
<gene>
    <name evidence="2" type="ORF">LITE_LOCUS25823</name>
</gene>
<evidence type="ECO:0000256" key="1">
    <source>
        <dbReference type="SAM" id="MobiDB-lite"/>
    </source>
</evidence>
<proteinExistence type="predicted"/>
<dbReference type="Proteomes" id="UP001154282">
    <property type="component" value="Unassembled WGS sequence"/>
</dbReference>
<dbReference type="EMBL" id="CAMGYJ010000006">
    <property type="protein sequence ID" value="CAI0438490.1"/>
    <property type="molecule type" value="Genomic_DNA"/>
</dbReference>
<organism evidence="2 3">
    <name type="scientific">Linum tenue</name>
    <dbReference type="NCBI Taxonomy" id="586396"/>
    <lineage>
        <taxon>Eukaryota</taxon>
        <taxon>Viridiplantae</taxon>
        <taxon>Streptophyta</taxon>
        <taxon>Embryophyta</taxon>
        <taxon>Tracheophyta</taxon>
        <taxon>Spermatophyta</taxon>
        <taxon>Magnoliopsida</taxon>
        <taxon>eudicotyledons</taxon>
        <taxon>Gunneridae</taxon>
        <taxon>Pentapetalae</taxon>
        <taxon>rosids</taxon>
        <taxon>fabids</taxon>
        <taxon>Malpighiales</taxon>
        <taxon>Linaceae</taxon>
        <taxon>Linum</taxon>
    </lineage>
</organism>
<comment type="caution">
    <text evidence="2">The sequence shown here is derived from an EMBL/GenBank/DDBJ whole genome shotgun (WGS) entry which is preliminary data.</text>
</comment>
<keyword evidence="3" id="KW-1185">Reference proteome</keyword>
<accession>A0AAV0LWI5</accession>
<feature type="compositionally biased region" description="Basic residues" evidence="1">
    <location>
        <begin position="75"/>
        <end position="86"/>
    </location>
</feature>
<name>A0AAV0LWI5_9ROSI</name>
<protein>
    <submittedName>
        <fullName evidence="2">Uncharacterized protein</fullName>
    </submittedName>
</protein>
<evidence type="ECO:0000313" key="3">
    <source>
        <dbReference type="Proteomes" id="UP001154282"/>
    </source>
</evidence>
<evidence type="ECO:0000313" key="2">
    <source>
        <dbReference type="EMBL" id="CAI0438490.1"/>
    </source>
</evidence>
<sequence length="144" mass="15973">MTGAIEKESLSSLLILEINIRRSRSIRREDHNSIHPKSIPLQHRQCVKKPIPLNSSPLHLVARQQLTLPKLLRPHPKRAQSQIRRHGGVERRDRGDGDRILPLQPRDELADAVGEAVVVVGLAPAERLVVDVDAVEVVGGDEGL</sequence>
<reference evidence="2" key="1">
    <citation type="submission" date="2022-08" db="EMBL/GenBank/DDBJ databases">
        <authorList>
            <person name="Gutierrez-Valencia J."/>
        </authorList>
    </citation>
    <scope>NUCLEOTIDE SEQUENCE</scope>
</reference>
<dbReference type="AlphaFoldDB" id="A0AAV0LWI5"/>